<dbReference type="EnsemblMetazoa" id="Aqu2.1.06751_001">
    <property type="protein sequence ID" value="Aqu2.1.06751_001"/>
    <property type="gene ID" value="Aqu2.1.06751"/>
</dbReference>
<accession>A0A1X7SXE1</accession>
<name>A0A1X7SXE1_AMPQE</name>
<sequence>LVMMMIGLLIVWRIHKNMMNNMFLVEYMSMIDSHSNKNPMNPLLLLQLLLMAAAVKLLCDLR</sequence>
<dbReference type="AlphaFoldDB" id="A0A1X7SXE1"/>
<evidence type="ECO:0000313" key="1">
    <source>
        <dbReference type="EnsemblMetazoa" id="Aqu2.1.06751_001"/>
    </source>
</evidence>
<protein>
    <submittedName>
        <fullName evidence="1">Uncharacterized protein</fullName>
    </submittedName>
</protein>
<reference evidence="1" key="1">
    <citation type="submission" date="2017-05" db="UniProtKB">
        <authorList>
            <consortium name="EnsemblMetazoa"/>
        </authorList>
    </citation>
    <scope>IDENTIFICATION</scope>
</reference>
<organism evidence="1">
    <name type="scientific">Amphimedon queenslandica</name>
    <name type="common">Sponge</name>
    <dbReference type="NCBI Taxonomy" id="400682"/>
    <lineage>
        <taxon>Eukaryota</taxon>
        <taxon>Metazoa</taxon>
        <taxon>Porifera</taxon>
        <taxon>Demospongiae</taxon>
        <taxon>Heteroscleromorpha</taxon>
        <taxon>Haplosclerida</taxon>
        <taxon>Niphatidae</taxon>
        <taxon>Amphimedon</taxon>
    </lineage>
</organism>
<proteinExistence type="predicted"/>
<dbReference type="InParanoid" id="A0A1X7SXE1"/>